<dbReference type="InterPro" id="IPR007219">
    <property type="entry name" value="XnlR_reg_dom"/>
</dbReference>
<keyword evidence="2" id="KW-0479">Metal-binding</keyword>
<dbReference type="PROSITE" id="PS50048">
    <property type="entry name" value="ZN2_CY6_FUNGAL_2"/>
    <property type="match status" value="1"/>
</dbReference>
<dbReference type="GO" id="GO:0008270">
    <property type="term" value="F:zinc ion binding"/>
    <property type="evidence" value="ECO:0007669"/>
    <property type="project" value="InterPro"/>
</dbReference>
<dbReference type="PANTHER" id="PTHR31001:SF89">
    <property type="entry name" value="ZN(2)-C6 FUNGAL-TYPE DOMAIN-CONTAINING PROTEIN"/>
    <property type="match status" value="1"/>
</dbReference>
<accession>A0A061B0Q4</accession>
<evidence type="ECO:0000313" key="6">
    <source>
        <dbReference type="EMBL" id="CDR43045.1"/>
    </source>
</evidence>
<dbReference type="OrthoDB" id="3364175at2759"/>
<reference evidence="6" key="1">
    <citation type="journal article" date="2014" name="Genome Announc.">
        <title>Draft genome sequence of Rhodosporidium toruloides CECT1137, an oleaginous yeast of biotechnological interest.</title>
        <authorList>
            <person name="Morin N."/>
            <person name="Calcas X."/>
            <person name="Devillers H."/>
            <person name="Durrens P."/>
            <person name="Sherman D.J."/>
            <person name="Nicaud J.-M."/>
            <person name="Neuveglise C."/>
        </authorList>
    </citation>
    <scope>NUCLEOTIDE SEQUENCE</scope>
    <source>
        <strain evidence="6">CECT1137</strain>
    </source>
</reference>
<dbReference type="PANTHER" id="PTHR31001">
    <property type="entry name" value="UNCHARACTERIZED TRANSCRIPTIONAL REGULATORY PROTEIN"/>
    <property type="match status" value="1"/>
</dbReference>
<dbReference type="CDD" id="cd00067">
    <property type="entry name" value="GAL4"/>
    <property type="match status" value="1"/>
</dbReference>
<evidence type="ECO:0000256" key="1">
    <source>
        <dbReference type="ARBA" id="ARBA00004123"/>
    </source>
</evidence>
<protein>
    <submittedName>
        <fullName evidence="6">RHTO0S07e07228g1_1</fullName>
    </submittedName>
</protein>
<dbReference type="AlphaFoldDB" id="A0A061B0Q4"/>
<dbReference type="SMART" id="SM00066">
    <property type="entry name" value="GAL4"/>
    <property type="match status" value="1"/>
</dbReference>
<sequence length="706" mass="75636">MQPLASTSAAGSEQFDTPSPIDVAPAPSSKGKKKERDDEDDGDDGVKPPVKKRNRKPVTCAQCRRRKLKCDRGYPCGACRDRGEGHMCDWGDAIRLPQPHLTRDAEAQELRLQLDRLEGLLGALSGHPIAAAVGLAGPPGAAAGGPSAGMAEENAAEALGLLAANSSTTAAGPSSMSSAAHRAQVLANNPTVSHLVALLPPKKELETLVNRFLNNEHLYFPIVHVPTFQARLAAFNASNATEAPLFLGLIFAMLAHEMGCQATEPGATKKAVLEKENAGKRFCEAALEALRMGSYLEQPTFDAVRALLVIHRFSEQNMDARSTHFLSQAVQLGQMIGLNRDTAGVPGISVIEVEERRRVWHMLLAADWLDCSGRPSAIATSQFDVKPFTDAYDADITPNGITARPFPAFTPTLLLGVQGHLAAIAHNISETAFAVKGALPLTCKFIDDQNAALAGVKASLPALQFGGDAVIPLDQANFASDRFRVQAHSAALQLTIRLNRPFLARGFADPRFAKYRHACLSAAQELLGLFLGYDDAHPVSRFAFLTYHCLNALLILAVDFFNDPHGLYAEKNRRLIGQALLRLQGREMAPVLAEVLRIVAVLMKVVQSQPQRPAAAPPTSSAPLAASTKLVHPLPSPLTNDPFASNRLDALAASSSVPDLAKIWTTLATSFKTMYGTPDFEEWRELVKVGAGAKEVWSAGVGLIAA</sequence>
<dbReference type="EMBL" id="LK052942">
    <property type="protein sequence ID" value="CDR43045.1"/>
    <property type="molecule type" value="Genomic_DNA"/>
</dbReference>
<evidence type="ECO:0000256" key="3">
    <source>
        <dbReference type="ARBA" id="ARBA00023242"/>
    </source>
</evidence>
<dbReference type="Pfam" id="PF00172">
    <property type="entry name" value="Zn_clus"/>
    <property type="match status" value="1"/>
</dbReference>
<evidence type="ECO:0000259" key="5">
    <source>
        <dbReference type="PROSITE" id="PS50048"/>
    </source>
</evidence>
<name>A0A061B0Q4_RHOTO</name>
<dbReference type="PROSITE" id="PS00463">
    <property type="entry name" value="ZN2_CY6_FUNGAL_1"/>
    <property type="match status" value="1"/>
</dbReference>
<dbReference type="Pfam" id="PF04082">
    <property type="entry name" value="Fungal_trans"/>
    <property type="match status" value="1"/>
</dbReference>
<proteinExistence type="predicted"/>
<dbReference type="GO" id="GO:0000981">
    <property type="term" value="F:DNA-binding transcription factor activity, RNA polymerase II-specific"/>
    <property type="evidence" value="ECO:0007669"/>
    <property type="project" value="InterPro"/>
</dbReference>
<feature type="domain" description="Zn(2)-C6 fungal-type" evidence="5">
    <location>
        <begin position="59"/>
        <end position="90"/>
    </location>
</feature>
<dbReference type="GO" id="GO:0006351">
    <property type="term" value="P:DNA-templated transcription"/>
    <property type="evidence" value="ECO:0007669"/>
    <property type="project" value="InterPro"/>
</dbReference>
<organism evidence="6">
    <name type="scientific">Rhodotorula toruloides</name>
    <name type="common">Yeast</name>
    <name type="synonym">Rhodosporidium toruloides</name>
    <dbReference type="NCBI Taxonomy" id="5286"/>
    <lineage>
        <taxon>Eukaryota</taxon>
        <taxon>Fungi</taxon>
        <taxon>Dikarya</taxon>
        <taxon>Basidiomycota</taxon>
        <taxon>Pucciniomycotina</taxon>
        <taxon>Microbotryomycetes</taxon>
        <taxon>Sporidiobolales</taxon>
        <taxon>Sporidiobolaceae</taxon>
        <taxon>Rhodotorula</taxon>
    </lineage>
</organism>
<feature type="region of interest" description="Disordered" evidence="4">
    <location>
        <begin position="1"/>
        <end position="58"/>
    </location>
</feature>
<dbReference type="InterPro" id="IPR050613">
    <property type="entry name" value="Sec_Metabolite_Reg"/>
</dbReference>
<dbReference type="Gene3D" id="4.10.240.10">
    <property type="entry name" value="Zn(2)-C6 fungal-type DNA-binding domain"/>
    <property type="match status" value="1"/>
</dbReference>
<comment type="subcellular location">
    <subcellularLocation>
        <location evidence="1">Nucleus</location>
    </subcellularLocation>
</comment>
<dbReference type="GO" id="GO:0003677">
    <property type="term" value="F:DNA binding"/>
    <property type="evidence" value="ECO:0007669"/>
    <property type="project" value="InterPro"/>
</dbReference>
<feature type="compositionally biased region" description="Polar residues" evidence="4">
    <location>
        <begin position="1"/>
        <end position="17"/>
    </location>
</feature>
<keyword evidence="3" id="KW-0539">Nucleus</keyword>
<dbReference type="CDD" id="cd12148">
    <property type="entry name" value="fungal_TF_MHR"/>
    <property type="match status" value="1"/>
</dbReference>
<dbReference type="SUPFAM" id="SSF57701">
    <property type="entry name" value="Zn2/Cys6 DNA-binding domain"/>
    <property type="match status" value="1"/>
</dbReference>
<evidence type="ECO:0000256" key="2">
    <source>
        <dbReference type="ARBA" id="ARBA00022723"/>
    </source>
</evidence>
<dbReference type="InterPro" id="IPR001138">
    <property type="entry name" value="Zn2Cys6_DnaBD"/>
</dbReference>
<dbReference type="InterPro" id="IPR036864">
    <property type="entry name" value="Zn2-C6_fun-type_DNA-bd_sf"/>
</dbReference>
<gene>
    <name evidence="6" type="ORF">RHTO0S_07e07228g</name>
</gene>
<evidence type="ECO:0000256" key="4">
    <source>
        <dbReference type="SAM" id="MobiDB-lite"/>
    </source>
</evidence>
<dbReference type="GO" id="GO:0005634">
    <property type="term" value="C:nucleus"/>
    <property type="evidence" value="ECO:0007669"/>
    <property type="project" value="UniProtKB-SubCell"/>
</dbReference>